<organism evidence="3">
    <name type="scientific">freshwater metagenome</name>
    <dbReference type="NCBI Taxonomy" id="449393"/>
    <lineage>
        <taxon>unclassified sequences</taxon>
        <taxon>metagenomes</taxon>
        <taxon>ecological metagenomes</taxon>
    </lineage>
</organism>
<dbReference type="InterPro" id="IPR036866">
    <property type="entry name" value="RibonucZ/Hydroxyglut_hydro"/>
</dbReference>
<dbReference type="AlphaFoldDB" id="A0A6J6GW01"/>
<gene>
    <name evidence="3" type="ORF">UFOPK1808_00919</name>
    <name evidence="4" type="ORF">UFOPK1889_00158</name>
</gene>
<dbReference type="PANTHER" id="PTHR46018:SF2">
    <property type="entry name" value="ZINC PHOSPHODIESTERASE ELAC PROTEIN 1"/>
    <property type="match status" value="1"/>
</dbReference>
<evidence type="ECO:0000259" key="2">
    <source>
        <dbReference type="SMART" id="SM00849"/>
    </source>
</evidence>
<dbReference type="EMBL" id="CAEZUZ010000012">
    <property type="protein sequence ID" value="CAB4608929.1"/>
    <property type="molecule type" value="Genomic_DNA"/>
</dbReference>
<dbReference type="PANTHER" id="PTHR46018">
    <property type="entry name" value="ZINC PHOSPHODIESTERASE ELAC PROTEIN 1"/>
    <property type="match status" value="1"/>
</dbReference>
<dbReference type="Pfam" id="PF12706">
    <property type="entry name" value="Lactamase_B_2"/>
    <property type="match status" value="1"/>
</dbReference>
<feature type="domain" description="Metallo-beta-lactamase" evidence="2">
    <location>
        <begin position="18"/>
        <end position="222"/>
    </location>
</feature>
<evidence type="ECO:0000256" key="1">
    <source>
        <dbReference type="ARBA" id="ARBA00022801"/>
    </source>
</evidence>
<accession>A0A6J6GW01</accession>
<evidence type="ECO:0000313" key="4">
    <source>
        <dbReference type="EMBL" id="CAB4608929.1"/>
    </source>
</evidence>
<reference evidence="3" key="1">
    <citation type="submission" date="2020-05" db="EMBL/GenBank/DDBJ databases">
        <authorList>
            <person name="Chiriac C."/>
            <person name="Salcher M."/>
            <person name="Ghai R."/>
            <person name="Kavagutti S V."/>
        </authorList>
    </citation>
    <scope>NUCLEOTIDE SEQUENCE</scope>
</reference>
<proteinExistence type="predicted"/>
<dbReference type="InterPro" id="IPR001279">
    <property type="entry name" value="Metallo-B-lactamas"/>
</dbReference>
<evidence type="ECO:0000313" key="3">
    <source>
        <dbReference type="EMBL" id="CAB4603264.1"/>
    </source>
</evidence>
<protein>
    <submittedName>
        <fullName evidence="3">Unannotated protein</fullName>
    </submittedName>
</protein>
<dbReference type="SUPFAM" id="SSF56281">
    <property type="entry name" value="Metallo-hydrolase/oxidoreductase"/>
    <property type="match status" value="1"/>
</dbReference>
<sequence>MKITLLGTGSPLPSATCAGPSTLVQADGQNILVDAGRSVVMRLLAAGCPPPFVTAVFLTHLHSDHISDLNDVITTRWIASPAATPLPIYGPIGTKKMVDGLLAMLSQDESYRLNHHDDLRAAGGMKVDVHEIEAGESFSLGGVSISVHETDHRPVAPTIGFRIEHGGVSAALAGDTIPCEGLYGMCKDADFYVQTVIREDQVRALAPLVPTGERFLDILDYHSTVQQAAQTATKCGVKTLVLTHFVPAIQPGGEAEWHAMAAEFFSGDIIIGPDLTFVEK</sequence>
<keyword evidence="1" id="KW-0378">Hydrolase</keyword>
<dbReference type="CDD" id="cd07719">
    <property type="entry name" value="arylsulfatase_AtsA-like_MBL-fold"/>
    <property type="match status" value="1"/>
</dbReference>
<name>A0A6J6GW01_9ZZZZ</name>
<dbReference type="SMART" id="SM00849">
    <property type="entry name" value="Lactamase_B"/>
    <property type="match status" value="1"/>
</dbReference>
<dbReference type="EMBL" id="CAEZUL010000101">
    <property type="protein sequence ID" value="CAB4603264.1"/>
    <property type="molecule type" value="Genomic_DNA"/>
</dbReference>
<dbReference type="InterPro" id="IPR044094">
    <property type="entry name" value="AtsA-like_MBL-fold"/>
</dbReference>
<dbReference type="Gene3D" id="3.60.15.10">
    <property type="entry name" value="Ribonuclease Z/Hydroxyacylglutathione hydrolase-like"/>
    <property type="match status" value="1"/>
</dbReference>
<dbReference type="GO" id="GO:0042781">
    <property type="term" value="F:3'-tRNA processing endoribonuclease activity"/>
    <property type="evidence" value="ECO:0007669"/>
    <property type="project" value="TreeGrafter"/>
</dbReference>